<feature type="compositionally biased region" description="Basic and acidic residues" evidence="1">
    <location>
        <begin position="101"/>
        <end position="115"/>
    </location>
</feature>
<evidence type="ECO:0000256" key="1">
    <source>
        <dbReference type="SAM" id="MobiDB-lite"/>
    </source>
</evidence>
<gene>
    <name evidence="2" type="ORF">NDU88_006372</name>
</gene>
<dbReference type="EMBL" id="JANPWB010000014">
    <property type="protein sequence ID" value="KAJ1101301.1"/>
    <property type="molecule type" value="Genomic_DNA"/>
</dbReference>
<evidence type="ECO:0000313" key="2">
    <source>
        <dbReference type="EMBL" id="KAJ1101301.1"/>
    </source>
</evidence>
<dbReference type="AlphaFoldDB" id="A0AAV7MC09"/>
<reference evidence="2" key="1">
    <citation type="journal article" date="2022" name="bioRxiv">
        <title>Sequencing and chromosome-scale assembly of the giantPleurodeles waltlgenome.</title>
        <authorList>
            <person name="Brown T."/>
            <person name="Elewa A."/>
            <person name="Iarovenko S."/>
            <person name="Subramanian E."/>
            <person name="Araus A.J."/>
            <person name="Petzold A."/>
            <person name="Susuki M."/>
            <person name="Suzuki K.-i.T."/>
            <person name="Hayashi T."/>
            <person name="Toyoda A."/>
            <person name="Oliveira C."/>
            <person name="Osipova E."/>
            <person name="Leigh N.D."/>
            <person name="Simon A."/>
            <person name="Yun M.H."/>
        </authorList>
    </citation>
    <scope>NUCLEOTIDE SEQUENCE</scope>
    <source>
        <strain evidence="2">20211129_DDA</strain>
        <tissue evidence="2">Liver</tissue>
    </source>
</reference>
<keyword evidence="3" id="KW-1185">Reference proteome</keyword>
<accession>A0AAV7MC09</accession>
<proteinExistence type="predicted"/>
<name>A0AAV7MC09_PLEWA</name>
<evidence type="ECO:0000313" key="3">
    <source>
        <dbReference type="Proteomes" id="UP001066276"/>
    </source>
</evidence>
<protein>
    <submittedName>
        <fullName evidence="2">Uncharacterized protein</fullName>
    </submittedName>
</protein>
<sequence length="121" mass="13736">MAVTGSSSVWLDARSRCRINLYLDTTYEGYRACTHYNFGDEDHRNTLTRPSSAWSTDRSGSWTDLVVIWAQSCVNRSDCSRPHLTSAGTLFPRRGPRAHSPRGEEEASTDLDYRHRCTHSP</sequence>
<comment type="caution">
    <text evidence="2">The sequence shown here is derived from an EMBL/GenBank/DDBJ whole genome shotgun (WGS) entry which is preliminary data.</text>
</comment>
<feature type="region of interest" description="Disordered" evidence="1">
    <location>
        <begin position="83"/>
        <end position="121"/>
    </location>
</feature>
<organism evidence="2 3">
    <name type="scientific">Pleurodeles waltl</name>
    <name type="common">Iberian ribbed newt</name>
    <dbReference type="NCBI Taxonomy" id="8319"/>
    <lineage>
        <taxon>Eukaryota</taxon>
        <taxon>Metazoa</taxon>
        <taxon>Chordata</taxon>
        <taxon>Craniata</taxon>
        <taxon>Vertebrata</taxon>
        <taxon>Euteleostomi</taxon>
        <taxon>Amphibia</taxon>
        <taxon>Batrachia</taxon>
        <taxon>Caudata</taxon>
        <taxon>Salamandroidea</taxon>
        <taxon>Salamandridae</taxon>
        <taxon>Pleurodelinae</taxon>
        <taxon>Pleurodeles</taxon>
    </lineage>
</organism>
<dbReference type="Proteomes" id="UP001066276">
    <property type="component" value="Chromosome 10"/>
</dbReference>